<dbReference type="Pfam" id="PF25597">
    <property type="entry name" value="SH3_retrovirus"/>
    <property type="match status" value="1"/>
</dbReference>
<feature type="domain" description="Retrovirus-related Pol polyprotein from transposon TNT 1-94-like beta-barrel" evidence="5">
    <location>
        <begin position="24"/>
        <end position="75"/>
    </location>
</feature>
<evidence type="ECO:0000313" key="7">
    <source>
        <dbReference type="EMBL" id="GFA71702.1"/>
    </source>
</evidence>
<evidence type="ECO:0000259" key="4">
    <source>
        <dbReference type="Pfam" id="PF07727"/>
    </source>
</evidence>
<evidence type="ECO:0000259" key="6">
    <source>
        <dbReference type="Pfam" id="PF25597"/>
    </source>
</evidence>
<feature type="domain" description="Retroviral polymerase SH3-like" evidence="6">
    <location>
        <begin position="140"/>
        <end position="194"/>
    </location>
</feature>
<dbReference type="InterPro" id="IPR013103">
    <property type="entry name" value="RVT_2"/>
</dbReference>
<dbReference type="InterPro" id="IPR039537">
    <property type="entry name" value="Retrotran_Ty1/copia-like"/>
</dbReference>
<dbReference type="SUPFAM" id="SSF53098">
    <property type="entry name" value="Ribonuclease H-like"/>
    <property type="match status" value="1"/>
</dbReference>
<keyword evidence="3" id="KW-0378">Hydrolase</keyword>
<gene>
    <name evidence="7" type="ORF">Tci_643674</name>
</gene>
<evidence type="ECO:0000256" key="1">
    <source>
        <dbReference type="ARBA" id="ARBA00022670"/>
    </source>
</evidence>
<dbReference type="InterPro" id="IPR012337">
    <property type="entry name" value="RNaseH-like_sf"/>
</dbReference>
<feature type="non-terminal residue" evidence="7">
    <location>
        <position position="1"/>
    </location>
</feature>
<dbReference type="Pfam" id="PF07727">
    <property type="entry name" value="RVT_2"/>
    <property type="match status" value="1"/>
</dbReference>
<dbReference type="Pfam" id="PF22936">
    <property type="entry name" value="Pol_BBD"/>
    <property type="match status" value="1"/>
</dbReference>
<organism evidence="7">
    <name type="scientific">Tanacetum cinerariifolium</name>
    <name type="common">Dalmatian daisy</name>
    <name type="synonym">Chrysanthemum cinerariifolium</name>
    <dbReference type="NCBI Taxonomy" id="118510"/>
    <lineage>
        <taxon>Eukaryota</taxon>
        <taxon>Viridiplantae</taxon>
        <taxon>Streptophyta</taxon>
        <taxon>Embryophyta</taxon>
        <taxon>Tracheophyta</taxon>
        <taxon>Spermatophyta</taxon>
        <taxon>Magnoliopsida</taxon>
        <taxon>eudicotyledons</taxon>
        <taxon>Gunneridae</taxon>
        <taxon>Pentapetalae</taxon>
        <taxon>asterids</taxon>
        <taxon>campanulids</taxon>
        <taxon>Asterales</taxon>
        <taxon>Asteraceae</taxon>
        <taxon>Asteroideae</taxon>
        <taxon>Anthemideae</taxon>
        <taxon>Anthemidinae</taxon>
        <taxon>Tanacetum</taxon>
    </lineage>
</organism>
<evidence type="ECO:0000256" key="3">
    <source>
        <dbReference type="ARBA" id="ARBA00022801"/>
    </source>
</evidence>
<dbReference type="GO" id="GO:0006508">
    <property type="term" value="P:proteolysis"/>
    <property type="evidence" value="ECO:0007669"/>
    <property type="project" value="UniProtKB-KW"/>
</dbReference>
<feature type="domain" description="Reverse transcriptase Ty1/copia-type" evidence="4">
    <location>
        <begin position="324"/>
        <end position="401"/>
    </location>
</feature>
<dbReference type="GO" id="GO:0008233">
    <property type="term" value="F:peptidase activity"/>
    <property type="evidence" value="ECO:0007669"/>
    <property type="project" value="UniProtKB-KW"/>
</dbReference>
<dbReference type="PANTHER" id="PTHR42648">
    <property type="entry name" value="TRANSPOSASE, PUTATIVE-RELATED"/>
    <property type="match status" value="1"/>
</dbReference>
<protein>
    <submittedName>
        <fullName evidence="7">Retrovirus-related Pol polyprotein from transposon TNT 1-94</fullName>
    </submittedName>
</protein>
<evidence type="ECO:0000259" key="5">
    <source>
        <dbReference type="Pfam" id="PF22936"/>
    </source>
</evidence>
<accession>A0A699K2V3</accession>
<reference evidence="7" key="1">
    <citation type="journal article" date="2019" name="Sci. Rep.">
        <title>Draft genome of Tanacetum cinerariifolium, the natural source of mosquito coil.</title>
        <authorList>
            <person name="Yamashiro T."/>
            <person name="Shiraishi A."/>
            <person name="Satake H."/>
            <person name="Nakayama K."/>
        </authorList>
    </citation>
    <scope>NUCLEOTIDE SEQUENCE</scope>
</reference>
<proteinExistence type="predicted"/>
<dbReference type="EMBL" id="BKCJ010474523">
    <property type="protein sequence ID" value="GFA71702.1"/>
    <property type="molecule type" value="Genomic_DNA"/>
</dbReference>
<sequence>LYTPPQTIMILITSKERHIKDPIWYLDNGCSRSMTGVKSYLHKYVEQPGPKVAFGDNSSCITKGYGSINNGAERKNRTLIEATRTMLNGLVLSKHFWTETDRITCYTQNRSIIVKRHDKTPYEIFRERSIDISYFYMFRCPMFIHNHKDHLGKFDAKVDDGYFLGYSFVSKSFRVFNTRRQQVEETYHVTFDESMEDIRFTNTLVDKIGIDDSFRYPPDEFLQKDDTSRQYQVDFNVSYYIIPHGHSLTELTQENHVPEVIAPNEPDIPHTEDTKGTLTRSMAAKLTDASARECLFADFLSVIEPKKMFEALKYPGWIDAMQEELNQNKKDEHGITIKIKARLVAQGYSQEEGANYDETFALVEMMKAIGIFLPFATYTDFKVYQINVKSAFMNGKLKEEV</sequence>
<evidence type="ECO:0000256" key="2">
    <source>
        <dbReference type="ARBA" id="ARBA00022723"/>
    </source>
</evidence>
<dbReference type="InterPro" id="IPR057670">
    <property type="entry name" value="SH3_retrovirus"/>
</dbReference>
<dbReference type="AlphaFoldDB" id="A0A699K2V3"/>
<dbReference type="GO" id="GO:0046872">
    <property type="term" value="F:metal ion binding"/>
    <property type="evidence" value="ECO:0007669"/>
    <property type="project" value="UniProtKB-KW"/>
</dbReference>
<comment type="caution">
    <text evidence="7">The sequence shown here is derived from an EMBL/GenBank/DDBJ whole genome shotgun (WGS) entry which is preliminary data.</text>
</comment>
<dbReference type="InterPro" id="IPR054722">
    <property type="entry name" value="PolX-like_BBD"/>
</dbReference>
<keyword evidence="1" id="KW-0645">Protease</keyword>
<keyword evidence="2" id="KW-0479">Metal-binding</keyword>
<name>A0A699K2V3_TANCI</name>
<dbReference type="PANTHER" id="PTHR42648:SF32">
    <property type="entry name" value="RIBONUCLEASE H-LIKE DOMAIN, GAG-PRE-INTEGRASE DOMAIN PROTEIN-RELATED"/>
    <property type="match status" value="1"/>
</dbReference>